<protein>
    <submittedName>
        <fullName evidence="2">Putative WD repeat-containing protein 7 isoform X3</fullName>
    </submittedName>
</protein>
<dbReference type="EMBL" id="MRZV01000017">
    <property type="protein sequence ID" value="PIK62144.1"/>
    <property type="molecule type" value="Genomic_DNA"/>
</dbReference>
<evidence type="ECO:0000313" key="2">
    <source>
        <dbReference type="EMBL" id="PIK62144.1"/>
    </source>
</evidence>
<dbReference type="InterPro" id="IPR049916">
    <property type="entry name" value="WDR72-like"/>
</dbReference>
<comment type="caution">
    <text evidence="2">The sequence shown here is derived from an EMBL/GenBank/DDBJ whole genome shotgun (WGS) entry which is preliminary data.</text>
</comment>
<organism evidence="2 3">
    <name type="scientific">Stichopus japonicus</name>
    <name type="common">Sea cucumber</name>
    <dbReference type="NCBI Taxonomy" id="307972"/>
    <lineage>
        <taxon>Eukaryota</taxon>
        <taxon>Metazoa</taxon>
        <taxon>Echinodermata</taxon>
        <taxon>Eleutherozoa</taxon>
        <taxon>Echinozoa</taxon>
        <taxon>Holothuroidea</taxon>
        <taxon>Aspidochirotacea</taxon>
        <taxon>Aspidochirotida</taxon>
        <taxon>Stichopodidae</taxon>
        <taxon>Apostichopus</taxon>
    </lineage>
</organism>
<evidence type="ECO:0000313" key="3">
    <source>
        <dbReference type="Proteomes" id="UP000230750"/>
    </source>
</evidence>
<dbReference type="PANTHER" id="PTHR44099">
    <property type="entry name" value="RABCONNECTIN-3B, ISOFORM A"/>
    <property type="match status" value="1"/>
</dbReference>
<dbReference type="AlphaFoldDB" id="A0A2G8LPI5"/>
<accession>A0A2G8LPI5</accession>
<feature type="compositionally biased region" description="Basic residues" evidence="1">
    <location>
        <begin position="97"/>
        <end position="107"/>
    </location>
</feature>
<sequence length="199" mass="22508">MSLMLPGWLPRAHRGRRTSTSSNSSQLSAKEALEIKRKTSPQMETPQVVEEVDKSKIYLSHWELSRAVTTQHLLSVISVGNTLMGMNNASFVMLSHSRRPKPKRSRVKGLEDEVDGGDDDLSDLTPEQASIKQGWSLLAALHCVLLPDMLGSVSYKPPYLEMLARRWQDRCLERVNIVRVIDVREDYMFWGKGWVGGSE</sequence>
<feature type="region of interest" description="Disordered" evidence="1">
    <location>
        <begin position="1"/>
        <end position="47"/>
    </location>
</feature>
<dbReference type="STRING" id="307972.A0A2G8LPI5"/>
<keyword evidence="3" id="KW-1185">Reference proteome</keyword>
<reference evidence="2 3" key="1">
    <citation type="journal article" date="2017" name="PLoS Biol.">
        <title>The sea cucumber genome provides insights into morphological evolution and visceral regeneration.</title>
        <authorList>
            <person name="Zhang X."/>
            <person name="Sun L."/>
            <person name="Yuan J."/>
            <person name="Sun Y."/>
            <person name="Gao Y."/>
            <person name="Zhang L."/>
            <person name="Li S."/>
            <person name="Dai H."/>
            <person name="Hamel J.F."/>
            <person name="Liu C."/>
            <person name="Yu Y."/>
            <person name="Liu S."/>
            <person name="Lin W."/>
            <person name="Guo K."/>
            <person name="Jin S."/>
            <person name="Xu P."/>
            <person name="Storey K.B."/>
            <person name="Huan P."/>
            <person name="Zhang T."/>
            <person name="Zhou Y."/>
            <person name="Zhang J."/>
            <person name="Lin C."/>
            <person name="Li X."/>
            <person name="Xing L."/>
            <person name="Huo D."/>
            <person name="Sun M."/>
            <person name="Wang L."/>
            <person name="Mercier A."/>
            <person name="Li F."/>
            <person name="Yang H."/>
            <person name="Xiang J."/>
        </authorList>
    </citation>
    <scope>NUCLEOTIDE SEQUENCE [LARGE SCALE GENOMIC DNA]</scope>
    <source>
        <strain evidence="2">Shaxun</strain>
        <tissue evidence="2">Muscle</tissue>
    </source>
</reference>
<dbReference type="PANTHER" id="PTHR44099:SF4">
    <property type="entry name" value="RABCONNECTIN-3B, ISOFORM A"/>
    <property type="match status" value="1"/>
</dbReference>
<dbReference type="GO" id="GO:0005737">
    <property type="term" value="C:cytoplasm"/>
    <property type="evidence" value="ECO:0007669"/>
    <property type="project" value="TreeGrafter"/>
</dbReference>
<name>A0A2G8LPI5_STIJA</name>
<evidence type="ECO:0000256" key="1">
    <source>
        <dbReference type="SAM" id="MobiDB-lite"/>
    </source>
</evidence>
<proteinExistence type="predicted"/>
<gene>
    <name evidence="2" type="ORF">BSL78_00866</name>
</gene>
<dbReference type="OrthoDB" id="338622at2759"/>
<dbReference type="Proteomes" id="UP000230750">
    <property type="component" value="Unassembled WGS sequence"/>
</dbReference>
<feature type="compositionally biased region" description="Acidic residues" evidence="1">
    <location>
        <begin position="112"/>
        <end position="122"/>
    </location>
</feature>
<feature type="compositionally biased region" description="Low complexity" evidence="1">
    <location>
        <begin position="19"/>
        <end position="28"/>
    </location>
</feature>
<feature type="region of interest" description="Disordered" evidence="1">
    <location>
        <begin position="97"/>
        <end position="122"/>
    </location>
</feature>